<dbReference type="GO" id="GO:0005506">
    <property type="term" value="F:iron ion binding"/>
    <property type="evidence" value="ECO:0007669"/>
    <property type="project" value="InterPro"/>
</dbReference>
<keyword evidence="6 13" id="KW-0479">Metal-binding</keyword>
<dbReference type="GO" id="GO:0004497">
    <property type="term" value="F:monooxygenase activity"/>
    <property type="evidence" value="ECO:0007669"/>
    <property type="project" value="UniProtKB-KW"/>
</dbReference>
<name>A0A0A9ZHK3_LYGHE</name>
<dbReference type="InterPro" id="IPR001128">
    <property type="entry name" value="Cyt_P450"/>
</dbReference>
<evidence type="ECO:0000256" key="6">
    <source>
        <dbReference type="ARBA" id="ARBA00022723"/>
    </source>
</evidence>
<keyword evidence="7" id="KW-0256">Endoplasmic reticulum</keyword>
<dbReference type="Pfam" id="PF00067">
    <property type="entry name" value="p450"/>
    <property type="match status" value="1"/>
</dbReference>
<keyword evidence="9 14" id="KW-0560">Oxidoreductase</keyword>
<reference evidence="15" key="2">
    <citation type="submission" date="2014-07" db="EMBL/GenBank/DDBJ databases">
        <authorList>
            <person name="Hull J."/>
        </authorList>
    </citation>
    <scope>NUCLEOTIDE SEQUENCE</scope>
</reference>
<dbReference type="PROSITE" id="PS00086">
    <property type="entry name" value="CYTOCHROME_P450"/>
    <property type="match status" value="1"/>
</dbReference>
<evidence type="ECO:0000256" key="10">
    <source>
        <dbReference type="ARBA" id="ARBA00023004"/>
    </source>
</evidence>
<protein>
    <submittedName>
        <fullName evidence="15">Cytochrome P450 4c3</fullName>
    </submittedName>
</protein>
<dbReference type="EMBL" id="GBRD01012227">
    <property type="protein sequence ID" value="JAG53597.1"/>
    <property type="molecule type" value="Transcribed_RNA"/>
</dbReference>
<evidence type="ECO:0000256" key="8">
    <source>
        <dbReference type="ARBA" id="ARBA00022848"/>
    </source>
</evidence>
<dbReference type="Gene3D" id="1.10.630.10">
    <property type="entry name" value="Cytochrome P450"/>
    <property type="match status" value="1"/>
</dbReference>
<evidence type="ECO:0000256" key="2">
    <source>
        <dbReference type="ARBA" id="ARBA00004174"/>
    </source>
</evidence>
<dbReference type="InterPro" id="IPR036396">
    <property type="entry name" value="Cyt_P450_sf"/>
</dbReference>
<gene>
    <name evidence="15" type="primary">Cyp4c3_2</name>
    <name evidence="15" type="ORF">CM83_20071</name>
</gene>
<evidence type="ECO:0000256" key="5">
    <source>
        <dbReference type="ARBA" id="ARBA00022617"/>
    </source>
</evidence>
<organism evidence="15">
    <name type="scientific">Lygus hesperus</name>
    <name type="common">Western plant bug</name>
    <dbReference type="NCBI Taxonomy" id="30085"/>
    <lineage>
        <taxon>Eukaryota</taxon>
        <taxon>Metazoa</taxon>
        <taxon>Ecdysozoa</taxon>
        <taxon>Arthropoda</taxon>
        <taxon>Hexapoda</taxon>
        <taxon>Insecta</taxon>
        <taxon>Pterygota</taxon>
        <taxon>Neoptera</taxon>
        <taxon>Paraneoptera</taxon>
        <taxon>Hemiptera</taxon>
        <taxon>Heteroptera</taxon>
        <taxon>Panheteroptera</taxon>
        <taxon>Cimicomorpha</taxon>
        <taxon>Miridae</taxon>
        <taxon>Mirini</taxon>
        <taxon>Lygus</taxon>
    </lineage>
</organism>
<feature type="binding site" description="axial binding residue" evidence="13">
    <location>
        <position position="221"/>
    </location>
    <ligand>
        <name>heme</name>
        <dbReference type="ChEBI" id="CHEBI:30413"/>
    </ligand>
    <ligandPart>
        <name>Fe</name>
        <dbReference type="ChEBI" id="CHEBI:18248"/>
    </ligandPart>
</feature>
<reference evidence="15" key="1">
    <citation type="journal article" date="2014" name="PLoS ONE">
        <title>Transcriptome-Based Identification of ABC Transporters in the Western Tarnished Plant Bug Lygus hesperus.</title>
        <authorList>
            <person name="Hull J.J."/>
            <person name="Chaney K."/>
            <person name="Geib S.M."/>
            <person name="Fabrick J.A."/>
            <person name="Brent C.S."/>
            <person name="Walsh D."/>
            <person name="Lavine L.C."/>
        </authorList>
    </citation>
    <scope>NUCLEOTIDE SEQUENCE</scope>
</reference>
<keyword evidence="8" id="KW-0492">Microsome</keyword>
<dbReference type="PRINTS" id="PR00463">
    <property type="entry name" value="EP450I"/>
</dbReference>
<keyword evidence="12" id="KW-0472">Membrane</keyword>
<dbReference type="EMBL" id="GBHO01001809">
    <property type="protein sequence ID" value="JAG41795.1"/>
    <property type="molecule type" value="Transcribed_RNA"/>
</dbReference>
<keyword evidence="11 14" id="KW-0503">Monooxygenase</keyword>
<dbReference type="InterPro" id="IPR050196">
    <property type="entry name" value="Cytochrome_P450_Monoox"/>
</dbReference>
<evidence type="ECO:0000313" key="16">
    <source>
        <dbReference type="EMBL" id="JAG53597.1"/>
    </source>
</evidence>
<evidence type="ECO:0000256" key="1">
    <source>
        <dbReference type="ARBA" id="ARBA00001971"/>
    </source>
</evidence>
<evidence type="ECO:0000256" key="4">
    <source>
        <dbReference type="ARBA" id="ARBA00010617"/>
    </source>
</evidence>
<sequence>MTASSLKRKLFQFLTRRRDPQVRRIVEITKSIINKRRAVLSSLESNIDHGEPSCYTDVIIQIAREEGADEEEMCKPAVDFLVAGSETTSTTISCAILFLAMHPEYQEKVQDELRQIFKDSRKTPASTDDLHKMKYLEMVIYETLRHCGIPLVARRLATDTNLDGYHLPSKSLLMFRFMNVCRNLQWWDRPSAFSPDNFLPEAEAARPKGSFTPFSLGTRSCPGNIFALTSMKVILSTALREFTFTTNLKFEEITYQYGLMQTPESLVVTAHPRVVDYTKEESL</sequence>
<evidence type="ECO:0000256" key="7">
    <source>
        <dbReference type="ARBA" id="ARBA00022824"/>
    </source>
</evidence>
<dbReference type="GO" id="GO:0016705">
    <property type="term" value="F:oxidoreductase activity, acting on paired donors, with incorporation or reduction of molecular oxygen"/>
    <property type="evidence" value="ECO:0007669"/>
    <property type="project" value="InterPro"/>
</dbReference>
<comment type="cofactor">
    <cofactor evidence="1 13">
        <name>heme</name>
        <dbReference type="ChEBI" id="CHEBI:30413"/>
    </cofactor>
</comment>
<dbReference type="InterPro" id="IPR002401">
    <property type="entry name" value="Cyt_P450_E_grp-I"/>
</dbReference>
<comment type="similarity">
    <text evidence="4 14">Belongs to the cytochrome P450 family.</text>
</comment>
<dbReference type="SUPFAM" id="SSF48264">
    <property type="entry name" value="Cytochrome P450"/>
    <property type="match status" value="1"/>
</dbReference>
<accession>A0A0A9ZHK3</accession>
<comment type="subcellular location">
    <subcellularLocation>
        <location evidence="3">Endoplasmic reticulum membrane</location>
        <topology evidence="3">Peripheral membrane protein</topology>
    </subcellularLocation>
    <subcellularLocation>
        <location evidence="2">Microsome membrane</location>
        <topology evidence="2">Peripheral membrane protein</topology>
    </subcellularLocation>
</comment>
<evidence type="ECO:0000313" key="15">
    <source>
        <dbReference type="EMBL" id="JAG41795.1"/>
    </source>
</evidence>
<dbReference type="InterPro" id="IPR017972">
    <property type="entry name" value="Cyt_P450_CS"/>
</dbReference>
<dbReference type="GO" id="GO:0005789">
    <property type="term" value="C:endoplasmic reticulum membrane"/>
    <property type="evidence" value="ECO:0007669"/>
    <property type="project" value="UniProtKB-SubCell"/>
</dbReference>
<evidence type="ECO:0000256" key="9">
    <source>
        <dbReference type="ARBA" id="ARBA00023002"/>
    </source>
</evidence>
<evidence type="ECO:0000256" key="11">
    <source>
        <dbReference type="ARBA" id="ARBA00023033"/>
    </source>
</evidence>
<evidence type="ECO:0000256" key="3">
    <source>
        <dbReference type="ARBA" id="ARBA00004406"/>
    </source>
</evidence>
<dbReference type="PANTHER" id="PTHR24291">
    <property type="entry name" value="CYTOCHROME P450 FAMILY 4"/>
    <property type="match status" value="1"/>
</dbReference>
<proteinExistence type="inferred from homology"/>
<evidence type="ECO:0000256" key="14">
    <source>
        <dbReference type="RuleBase" id="RU000461"/>
    </source>
</evidence>
<dbReference type="PRINTS" id="PR00385">
    <property type="entry name" value="P450"/>
</dbReference>
<reference evidence="16" key="3">
    <citation type="submission" date="2014-09" db="EMBL/GenBank/DDBJ databases">
        <authorList>
            <person name="Magalhaes I.L.F."/>
            <person name="Oliveira U."/>
            <person name="Santos F.R."/>
            <person name="Vidigal T.H.D.A."/>
            <person name="Brescovit A.D."/>
            <person name="Santos A.J."/>
        </authorList>
    </citation>
    <scope>NUCLEOTIDE SEQUENCE</scope>
</reference>
<keyword evidence="5 13" id="KW-0349">Heme</keyword>
<evidence type="ECO:0000256" key="13">
    <source>
        <dbReference type="PIRSR" id="PIRSR602401-1"/>
    </source>
</evidence>
<dbReference type="GO" id="GO:0020037">
    <property type="term" value="F:heme binding"/>
    <property type="evidence" value="ECO:0007669"/>
    <property type="project" value="InterPro"/>
</dbReference>
<evidence type="ECO:0000256" key="12">
    <source>
        <dbReference type="ARBA" id="ARBA00023136"/>
    </source>
</evidence>
<dbReference type="PANTHER" id="PTHR24291:SF189">
    <property type="entry name" value="CYTOCHROME P450 4C3-RELATED"/>
    <property type="match status" value="1"/>
</dbReference>
<keyword evidence="10 13" id="KW-0408">Iron</keyword>
<dbReference type="AlphaFoldDB" id="A0A0A9ZHK3"/>